<gene>
    <name evidence="2" type="ORF">BES34_014180</name>
</gene>
<name>A0ABX4YGF5_9LEPT</name>
<evidence type="ECO:0000313" key="2">
    <source>
        <dbReference type="EMBL" id="PNV74330.1"/>
    </source>
</evidence>
<accession>A0ABX4YGF5</accession>
<proteinExistence type="predicted"/>
<keyword evidence="3" id="KW-1185">Reference proteome</keyword>
<keyword evidence="1" id="KW-0472">Membrane</keyword>
<dbReference type="EMBL" id="MCRM02000015">
    <property type="protein sequence ID" value="PNV74330.1"/>
    <property type="molecule type" value="Genomic_DNA"/>
</dbReference>
<feature type="transmembrane region" description="Helical" evidence="1">
    <location>
        <begin position="66"/>
        <end position="87"/>
    </location>
</feature>
<dbReference type="Proteomes" id="UP000094669">
    <property type="component" value="Unassembled WGS sequence"/>
</dbReference>
<protein>
    <submittedName>
        <fullName evidence="2">Uncharacterized protein</fullName>
    </submittedName>
</protein>
<keyword evidence="1" id="KW-0812">Transmembrane</keyword>
<organism evidence="2 3">
    <name type="scientific">Leptospira inadai serovar Lyme</name>
    <dbReference type="NCBI Taxonomy" id="293084"/>
    <lineage>
        <taxon>Bacteria</taxon>
        <taxon>Pseudomonadati</taxon>
        <taxon>Spirochaetota</taxon>
        <taxon>Spirochaetia</taxon>
        <taxon>Leptospirales</taxon>
        <taxon>Leptospiraceae</taxon>
        <taxon>Leptospira</taxon>
    </lineage>
</organism>
<comment type="caution">
    <text evidence="2">The sequence shown here is derived from an EMBL/GenBank/DDBJ whole genome shotgun (WGS) entry which is preliminary data.</text>
</comment>
<sequence length="128" mass="14636">MPEKEPERNFQDKAIDAFAQVQIRQIEARKEVDLAQVDMAKSSAIEETRRMEIIIKQEDASEKRSYSLIWGLFIFLVLLTCACFYLVATNHPAGLYSFIAVLSYFFGGISGIGFKNLWDKSNSREESD</sequence>
<dbReference type="RefSeq" id="WP_010420118.1">
    <property type="nucleotide sequence ID" value="NZ_MCRM02000015.1"/>
</dbReference>
<evidence type="ECO:0000313" key="3">
    <source>
        <dbReference type="Proteomes" id="UP000094669"/>
    </source>
</evidence>
<keyword evidence="1" id="KW-1133">Transmembrane helix</keyword>
<reference evidence="2" key="1">
    <citation type="submission" date="2018-01" db="EMBL/GenBank/DDBJ databases">
        <title>Genomic characterization of Leptospira inadai serogroup Lyme isolated from captured rat in Brazil and comparative analysis with human reference strain.</title>
        <authorList>
            <person name="Moreno L.Z."/>
            <person name="Loureiro A.P."/>
            <person name="Miraglia F."/>
            <person name="Kremer F.S."/>
            <person name="Eslabao M.R."/>
            <person name="Dellagostin O.A."/>
            <person name="Lilenbaum W."/>
            <person name="Moreno A.M."/>
        </authorList>
    </citation>
    <scope>NUCLEOTIDE SEQUENCE [LARGE SCALE GENOMIC DNA]</scope>
    <source>
        <strain evidence="2">M34/99</strain>
    </source>
</reference>
<evidence type="ECO:0000256" key="1">
    <source>
        <dbReference type="SAM" id="Phobius"/>
    </source>
</evidence>
<feature type="transmembrane region" description="Helical" evidence="1">
    <location>
        <begin position="93"/>
        <end position="114"/>
    </location>
</feature>